<dbReference type="STRING" id="102285.A0A158QHR0"/>
<organism evidence="17">
    <name type="scientific">Rodentolepis nana</name>
    <name type="common">Dwarf tapeworm</name>
    <name type="synonym">Hymenolepis nana</name>
    <dbReference type="NCBI Taxonomy" id="102285"/>
    <lineage>
        <taxon>Eukaryota</taxon>
        <taxon>Metazoa</taxon>
        <taxon>Spiralia</taxon>
        <taxon>Lophotrochozoa</taxon>
        <taxon>Platyhelminthes</taxon>
        <taxon>Cestoda</taxon>
        <taxon>Eucestoda</taxon>
        <taxon>Cyclophyllidea</taxon>
        <taxon>Hymenolepididae</taxon>
        <taxon>Rodentolepis</taxon>
    </lineage>
</organism>
<feature type="region of interest" description="Disordered" evidence="13">
    <location>
        <begin position="325"/>
        <end position="372"/>
    </location>
</feature>
<dbReference type="CDD" id="cd15505">
    <property type="entry name" value="PHD_ING"/>
    <property type="match status" value="1"/>
</dbReference>
<evidence type="ECO:0000256" key="13">
    <source>
        <dbReference type="SAM" id="MobiDB-lite"/>
    </source>
</evidence>
<dbReference type="WBParaSite" id="HNAJ_0000788501-mRNA-1">
    <property type="protein sequence ID" value="HNAJ_0000788501-mRNA-1"/>
    <property type="gene ID" value="HNAJ_0000788501"/>
</dbReference>
<evidence type="ECO:0000256" key="8">
    <source>
        <dbReference type="ARBA" id="ARBA00023163"/>
    </source>
</evidence>
<evidence type="ECO:0000313" key="16">
    <source>
        <dbReference type="Proteomes" id="UP000278807"/>
    </source>
</evidence>
<name>A0A158QHR0_RODNA</name>
<dbReference type="InterPro" id="IPR019786">
    <property type="entry name" value="Zinc_finger_PHD-type_CS"/>
</dbReference>
<feature type="binding site" evidence="11">
    <location>
        <position position="424"/>
    </location>
    <ligand>
        <name>Zn(2+)</name>
        <dbReference type="ChEBI" id="CHEBI:29105"/>
        <label>1</label>
    </ligand>
</feature>
<feature type="compositionally biased region" description="Low complexity" evidence="13">
    <location>
        <begin position="394"/>
        <end position="403"/>
    </location>
</feature>
<evidence type="ECO:0000259" key="14">
    <source>
        <dbReference type="PROSITE" id="PS50016"/>
    </source>
</evidence>
<keyword evidence="16" id="KW-1185">Reference proteome</keyword>
<comment type="subcellular location">
    <subcellularLocation>
        <location evidence="1">Nucleus</location>
    </subcellularLocation>
</comment>
<evidence type="ECO:0000256" key="1">
    <source>
        <dbReference type="ARBA" id="ARBA00004123"/>
    </source>
</evidence>
<dbReference type="InterPro" id="IPR028651">
    <property type="entry name" value="ING_fam"/>
</dbReference>
<evidence type="ECO:0000256" key="7">
    <source>
        <dbReference type="ARBA" id="ARBA00023015"/>
    </source>
</evidence>
<dbReference type="Gene3D" id="3.30.200.20">
    <property type="entry name" value="Phosphorylase Kinase, domain 1"/>
    <property type="match status" value="1"/>
</dbReference>
<feature type="site" description="Histone H3K4me3 binding" evidence="10">
    <location>
        <position position="436"/>
    </location>
</feature>
<keyword evidence="7" id="KW-0805">Transcription regulation</keyword>
<keyword evidence="9" id="KW-0539">Nucleus</keyword>
<accession>A0A158QHR0</accession>
<dbReference type="GO" id="GO:0005634">
    <property type="term" value="C:nucleus"/>
    <property type="evidence" value="ECO:0007669"/>
    <property type="project" value="UniProtKB-SubCell"/>
</dbReference>
<keyword evidence="5 12" id="KW-0863">Zinc-finger</keyword>
<evidence type="ECO:0000256" key="2">
    <source>
        <dbReference type="ARBA" id="ARBA00010210"/>
    </source>
</evidence>
<dbReference type="PROSITE" id="PS01359">
    <property type="entry name" value="ZF_PHD_1"/>
    <property type="match status" value="1"/>
</dbReference>
<dbReference type="AlphaFoldDB" id="A0A158QHR0"/>
<dbReference type="EMBL" id="UZAE01012146">
    <property type="protein sequence ID" value="VDO03741.1"/>
    <property type="molecule type" value="Genomic_DNA"/>
</dbReference>
<feature type="compositionally biased region" description="Basic residues" evidence="13">
    <location>
        <begin position="352"/>
        <end position="363"/>
    </location>
</feature>
<dbReference type="InterPro" id="IPR011009">
    <property type="entry name" value="Kinase-like_dom_sf"/>
</dbReference>
<dbReference type="Proteomes" id="UP000278807">
    <property type="component" value="Unassembled WGS sequence"/>
</dbReference>
<reference evidence="17" key="1">
    <citation type="submission" date="2016-04" db="UniProtKB">
        <authorList>
            <consortium name="WormBaseParasite"/>
        </authorList>
    </citation>
    <scope>IDENTIFICATION</scope>
</reference>
<feature type="region of interest" description="Disordered" evidence="13">
    <location>
        <begin position="387"/>
        <end position="414"/>
    </location>
</feature>
<evidence type="ECO:0000313" key="15">
    <source>
        <dbReference type="EMBL" id="VDO03741.1"/>
    </source>
</evidence>
<dbReference type="InterPro" id="IPR019787">
    <property type="entry name" value="Znf_PHD-finger"/>
</dbReference>
<keyword evidence="3" id="KW-0341">Growth regulation</keyword>
<dbReference type="InterPro" id="IPR001965">
    <property type="entry name" value="Znf_PHD"/>
</dbReference>
<keyword evidence="6 11" id="KW-0862">Zinc</keyword>
<dbReference type="SMART" id="SM00249">
    <property type="entry name" value="PHD"/>
    <property type="match status" value="1"/>
</dbReference>
<feature type="site" description="Histone H3K4me3 binding" evidence="10">
    <location>
        <position position="421"/>
    </location>
</feature>
<evidence type="ECO:0000256" key="3">
    <source>
        <dbReference type="ARBA" id="ARBA00022604"/>
    </source>
</evidence>
<feature type="binding site" evidence="11">
    <location>
        <position position="465"/>
    </location>
    <ligand>
        <name>Zn(2+)</name>
        <dbReference type="ChEBI" id="CHEBI:29105"/>
        <label>2</label>
    </ligand>
</feature>
<sequence length="485" mass="54011">MFAIGFGFFGYVSLMSVVKRGEVHEFAVKELTNDYPNDGTSRVQMESEFGIRMSGCQFAVITYGVVAMGDCVRILMEIMDGSVEEFKYIYEKVHKKITSELNKFRLELEADNVGIATKIEHRVRTYLNIKDPAQKHAARFYGVNRNTYRRNPFASDQDKRYFVHKKRMYPLSGLTSSGRAAIRHPKTSSFASEESSLSIISDGPNRLIPSSDNLQQISGADSINSIDPNLQDSEFGPFTSEIGDEFLAEDEEDDPIQFDALPRRSRFIGTPQIPSADNSRLHRGGHSPFVSNSDTENLGGGVNTGGQIIAEFQPSSIDEMLVNTSTPSPIVKTGESPRWISSGTPDNANTNKSRRAAAQHSRRPSQISVPDMTADDINSYHYANISQSPSRLLQQQQQQQQQQDNQDLGGGASSDPDNRKYCFCRDVSYGEMIACDAPNCPVEWFHYPCVNLSVAPKGKWICPLCSCSRFPSSSSSSSARKRIRR</sequence>
<feature type="domain" description="PHD-type" evidence="14">
    <location>
        <begin position="419"/>
        <end position="468"/>
    </location>
</feature>
<comment type="similarity">
    <text evidence="2">Belongs to the ING family.</text>
</comment>
<reference evidence="15 16" key="2">
    <citation type="submission" date="2018-11" db="EMBL/GenBank/DDBJ databases">
        <authorList>
            <consortium name="Pathogen Informatics"/>
        </authorList>
    </citation>
    <scope>NUCLEOTIDE SEQUENCE [LARGE SCALE GENOMIC DNA]</scope>
</reference>
<evidence type="ECO:0000256" key="10">
    <source>
        <dbReference type="PIRSR" id="PIRSR628651-50"/>
    </source>
</evidence>
<dbReference type="PROSITE" id="PS50016">
    <property type="entry name" value="ZF_PHD_2"/>
    <property type="match status" value="1"/>
</dbReference>
<feature type="binding site" evidence="11">
    <location>
        <position position="462"/>
    </location>
    <ligand>
        <name>Zn(2+)</name>
        <dbReference type="ChEBI" id="CHEBI:29105"/>
        <label>2</label>
    </ligand>
</feature>
<evidence type="ECO:0000256" key="4">
    <source>
        <dbReference type="ARBA" id="ARBA00022723"/>
    </source>
</evidence>
<evidence type="ECO:0000256" key="11">
    <source>
        <dbReference type="PIRSR" id="PIRSR628651-51"/>
    </source>
</evidence>
<proteinExistence type="inferred from homology"/>
<gene>
    <name evidence="15" type="ORF">HNAJ_LOCUS7881</name>
</gene>
<dbReference type="PANTHER" id="PTHR10333">
    <property type="entry name" value="INHIBITOR OF GROWTH PROTEIN"/>
    <property type="match status" value="1"/>
</dbReference>
<dbReference type="SUPFAM" id="SSF56112">
    <property type="entry name" value="Protein kinase-like (PK-like)"/>
    <property type="match status" value="1"/>
</dbReference>
<dbReference type="GO" id="GO:0008270">
    <property type="term" value="F:zinc ion binding"/>
    <property type="evidence" value="ECO:0007669"/>
    <property type="project" value="UniProtKB-KW"/>
</dbReference>
<evidence type="ECO:0000313" key="17">
    <source>
        <dbReference type="WBParaSite" id="HNAJ_0000788501-mRNA-1"/>
    </source>
</evidence>
<evidence type="ECO:0000256" key="5">
    <source>
        <dbReference type="ARBA" id="ARBA00022771"/>
    </source>
</evidence>
<evidence type="ECO:0000256" key="12">
    <source>
        <dbReference type="PROSITE-ProRule" id="PRU00146"/>
    </source>
</evidence>
<feature type="compositionally biased region" description="Polar residues" evidence="13">
    <location>
        <begin position="339"/>
        <end position="351"/>
    </location>
</feature>
<feature type="binding site" evidence="11">
    <location>
        <position position="446"/>
    </location>
    <ligand>
        <name>Zn(2+)</name>
        <dbReference type="ChEBI" id="CHEBI:29105"/>
        <label>1</label>
    </ligand>
</feature>
<feature type="site" description="Histone H3K4me3 binding" evidence="10">
    <location>
        <position position="444"/>
    </location>
</feature>
<keyword evidence="4 11" id="KW-0479">Metal-binding</keyword>
<evidence type="ECO:0000256" key="9">
    <source>
        <dbReference type="ARBA" id="ARBA00023242"/>
    </source>
</evidence>
<dbReference type="OrthoDB" id="5411773at2759"/>
<protein>
    <submittedName>
        <fullName evidence="17">Inhibitor of growth protein 3</fullName>
    </submittedName>
</protein>
<dbReference type="PANTHER" id="PTHR10333:SF103">
    <property type="entry name" value="INHIBITOR OF GROWTH PROTEIN 3"/>
    <property type="match status" value="1"/>
</dbReference>
<dbReference type="InterPro" id="IPR011011">
    <property type="entry name" value="Znf_FYVE_PHD"/>
</dbReference>
<dbReference type="SUPFAM" id="SSF57903">
    <property type="entry name" value="FYVE/PHD zinc finger"/>
    <property type="match status" value="1"/>
</dbReference>
<feature type="binding site" evidence="11">
    <location>
        <position position="440"/>
    </location>
    <ligand>
        <name>Zn(2+)</name>
        <dbReference type="ChEBI" id="CHEBI:29105"/>
        <label>2</label>
    </ligand>
</feature>
<feature type="site" description="Histone H3K4me3 binding" evidence="10">
    <location>
        <position position="432"/>
    </location>
</feature>
<feature type="binding site" evidence="11">
    <location>
        <position position="449"/>
    </location>
    <ligand>
        <name>Zn(2+)</name>
        <dbReference type="ChEBI" id="CHEBI:29105"/>
        <label>1</label>
    </ligand>
</feature>
<feature type="binding site" evidence="11">
    <location>
        <position position="422"/>
    </location>
    <ligand>
        <name>Zn(2+)</name>
        <dbReference type="ChEBI" id="CHEBI:29105"/>
        <label>1</label>
    </ligand>
</feature>
<evidence type="ECO:0000256" key="6">
    <source>
        <dbReference type="ARBA" id="ARBA00022833"/>
    </source>
</evidence>
<keyword evidence="8" id="KW-0804">Transcription</keyword>
<feature type="binding site" evidence="11">
    <location>
        <position position="435"/>
    </location>
    <ligand>
        <name>Zn(2+)</name>
        <dbReference type="ChEBI" id="CHEBI:29105"/>
        <label>2</label>
    </ligand>
</feature>
<dbReference type="Gene3D" id="3.30.40.10">
    <property type="entry name" value="Zinc/RING finger domain, C3HC4 (zinc finger)"/>
    <property type="match status" value="1"/>
</dbReference>
<dbReference type="InterPro" id="IPR013083">
    <property type="entry name" value="Znf_RING/FYVE/PHD"/>
</dbReference>